<organism evidence="2 3">
    <name type="scientific">Skeletonema marinoi</name>
    <dbReference type="NCBI Taxonomy" id="267567"/>
    <lineage>
        <taxon>Eukaryota</taxon>
        <taxon>Sar</taxon>
        <taxon>Stramenopiles</taxon>
        <taxon>Ochrophyta</taxon>
        <taxon>Bacillariophyta</taxon>
        <taxon>Coscinodiscophyceae</taxon>
        <taxon>Thalassiosirophycidae</taxon>
        <taxon>Thalassiosirales</taxon>
        <taxon>Skeletonemataceae</taxon>
        <taxon>Skeletonema</taxon>
        <taxon>Skeletonema marinoi-dohrnii complex</taxon>
    </lineage>
</organism>
<sequence length="306" mass="32770">MATHRPSSLALITAYAAILLPLSLTSGGGVSAFSRPQSHHPNKATIPSCPPPISMPVWSLSCPIPFPTQELSSSSMSILTFVTPVSVSSPKLWAVSLYKTSLTRCSFLGVTNRGEEYNDIPSTASSVTTTSGSAYSVRRRDSMGEAGLLPGGVDGAVGWRVTGEYRRPGSKPLGSTQGVGILQLLSPKQSKLVPILGKMPGWDGGALMKKEECAKIGHEWVAVGSDEEEEQFEVLPHCASYIQIKLKRVTDGGDHDVCIVQVTKNGVWDDVNKTVFWLEEGDQQQQPALDSTAALYSGQLRDEGII</sequence>
<evidence type="ECO:0000313" key="2">
    <source>
        <dbReference type="EMBL" id="KAK1735190.1"/>
    </source>
</evidence>
<evidence type="ECO:0000256" key="1">
    <source>
        <dbReference type="SAM" id="SignalP"/>
    </source>
</evidence>
<feature type="signal peptide" evidence="1">
    <location>
        <begin position="1"/>
        <end position="27"/>
    </location>
</feature>
<dbReference type="EMBL" id="JATAAI010000035">
    <property type="protein sequence ID" value="KAK1735190.1"/>
    <property type="molecule type" value="Genomic_DNA"/>
</dbReference>
<keyword evidence="3" id="KW-1185">Reference proteome</keyword>
<dbReference type="Proteomes" id="UP001224775">
    <property type="component" value="Unassembled WGS sequence"/>
</dbReference>
<comment type="caution">
    <text evidence="2">The sequence shown here is derived from an EMBL/GenBank/DDBJ whole genome shotgun (WGS) entry which is preliminary data.</text>
</comment>
<proteinExistence type="predicted"/>
<name>A0AAD8XXE1_9STRA</name>
<feature type="chain" id="PRO_5042274001" evidence="1">
    <location>
        <begin position="28"/>
        <end position="306"/>
    </location>
</feature>
<reference evidence="2" key="1">
    <citation type="submission" date="2023-06" db="EMBL/GenBank/DDBJ databases">
        <title>Survivors Of The Sea: Transcriptome response of Skeletonema marinoi to long-term dormancy.</title>
        <authorList>
            <person name="Pinder M.I.M."/>
            <person name="Kourtchenko O."/>
            <person name="Robertson E.K."/>
            <person name="Larsson T."/>
            <person name="Maumus F."/>
            <person name="Osuna-Cruz C.M."/>
            <person name="Vancaester E."/>
            <person name="Stenow R."/>
            <person name="Vandepoele K."/>
            <person name="Ploug H."/>
            <person name="Bruchert V."/>
            <person name="Godhe A."/>
            <person name="Topel M."/>
        </authorList>
    </citation>
    <scope>NUCLEOTIDE SEQUENCE</scope>
    <source>
        <strain evidence="2">R05AC</strain>
    </source>
</reference>
<keyword evidence="1" id="KW-0732">Signal</keyword>
<dbReference type="AlphaFoldDB" id="A0AAD8XXE1"/>
<evidence type="ECO:0000313" key="3">
    <source>
        <dbReference type="Proteomes" id="UP001224775"/>
    </source>
</evidence>
<gene>
    <name evidence="2" type="ORF">QTG54_014256</name>
</gene>
<accession>A0AAD8XXE1</accession>
<protein>
    <submittedName>
        <fullName evidence="2">Uncharacterized protein</fullName>
    </submittedName>
</protein>